<proteinExistence type="predicted"/>
<dbReference type="RefSeq" id="WP_344780358.1">
    <property type="nucleotide sequence ID" value="NZ_BAABAF010000001.1"/>
</dbReference>
<gene>
    <name evidence="1" type="ORF">GCM10022240_06050</name>
</gene>
<accession>A0ABP7G499</accession>
<evidence type="ECO:0000313" key="2">
    <source>
        <dbReference type="Proteomes" id="UP001500540"/>
    </source>
</evidence>
<reference evidence="2" key="1">
    <citation type="journal article" date="2019" name="Int. J. Syst. Evol. Microbiol.">
        <title>The Global Catalogue of Microorganisms (GCM) 10K type strain sequencing project: providing services to taxonomists for standard genome sequencing and annotation.</title>
        <authorList>
            <consortium name="The Broad Institute Genomics Platform"/>
            <consortium name="The Broad Institute Genome Sequencing Center for Infectious Disease"/>
            <person name="Wu L."/>
            <person name="Ma J."/>
        </authorList>
    </citation>
    <scope>NUCLEOTIDE SEQUENCE [LARGE SCALE GENOMIC DNA]</scope>
    <source>
        <strain evidence="2">JCM 16950</strain>
    </source>
</reference>
<organism evidence="1 2">
    <name type="scientific">Microbacterium kribbense</name>
    <dbReference type="NCBI Taxonomy" id="433645"/>
    <lineage>
        <taxon>Bacteria</taxon>
        <taxon>Bacillati</taxon>
        <taxon>Actinomycetota</taxon>
        <taxon>Actinomycetes</taxon>
        <taxon>Micrococcales</taxon>
        <taxon>Microbacteriaceae</taxon>
        <taxon>Microbacterium</taxon>
    </lineage>
</organism>
<sequence length="77" mass="8709">MTTTVKPTDPVLTKQLLTPSDVVALIPGLKLKLLAEWRYKKTGPRFYKVGRIILYPFDDLEAWFEGLEGGTGLRDDD</sequence>
<dbReference type="EMBL" id="BAABAF010000001">
    <property type="protein sequence ID" value="GAA3755949.1"/>
    <property type="molecule type" value="Genomic_DNA"/>
</dbReference>
<comment type="caution">
    <text evidence="1">The sequence shown here is derived from an EMBL/GenBank/DDBJ whole genome shotgun (WGS) entry which is preliminary data.</text>
</comment>
<name>A0ABP7G499_9MICO</name>
<dbReference type="Proteomes" id="UP001500540">
    <property type="component" value="Unassembled WGS sequence"/>
</dbReference>
<keyword evidence="2" id="KW-1185">Reference proteome</keyword>
<protein>
    <recommendedName>
        <fullName evidence="3">DNA-binding protein</fullName>
    </recommendedName>
</protein>
<evidence type="ECO:0008006" key="3">
    <source>
        <dbReference type="Google" id="ProtNLM"/>
    </source>
</evidence>
<evidence type="ECO:0000313" key="1">
    <source>
        <dbReference type="EMBL" id="GAA3755949.1"/>
    </source>
</evidence>